<dbReference type="Proteomes" id="UP001595557">
    <property type="component" value="Unassembled WGS sequence"/>
</dbReference>
<keyword evidence="2" id="KW-1185">Reference proteome</keyword>
<comment type="caution">
    <text evidence="1">The sequence shown here is derived from an EMBL/GenBank/DDBJ whole genome shotgun (WGS) entry which is preliminary data.</text>
</comment>
<dbReference type="EMBL" id="JBHRTE010000049">
    <property type="protein sequence ID" value="MFC3168865.1"/>
    <property type="molecule type" value="Genomic_DNA"/>
</dbReference>
<reference evidence="2" key="1">
    <citation type="journal article" date="2019" name="Int. J. Syst. Evol. Microbiol.">
        <title>The Global Catalogue of Microorganisms (GCM) 10K type strain sequencing project: providing services to taxonomists for standard genome sequencing and annotation.</title>
        <authorList>
            <consortium name="The Broad Institute Genomics Platform"/>
            <consortium name="The Broad Institute Genome Sequencing Center for Infectious Disease"/>
            <person name="Wu L."/>
            <person name="Ma J."/>
        </authorList>
    </citation>
    <scope>NUCLEOTIDE SEQUENCE [LARGE SCALE GENOMIC DNA]</scope>
    <source>
        <strain evidence="2">KCTC 52239</strain>
    </source>
</reference>
<dbReference type="RefSeq" id="WP_207464303.1">
    <property type="nucleotide sequence ID" value="NZ_JAFNAW010000001.1"/>
</dbReference>
<proteinExistence type="predicted"/>
<accession>A0ABV7IE80</accession>
<organism evidence="1 2">
    <name type="scientific">Paracoccus fontiphilus</name>
    <dbReference type="NCBI Taxonomy" id="1815556"/>
    <lineage>
        <taxon>Bacteria</taxon>
        <taxon>Pseudomonadati</taxon>
        <taxon>Pseudomonadota</taxon>
        <taxon>Alphaproteobacteria</taxon>
        <taxon>Rhodobacterales</taxon>
        <taxon>Paracoccaceae</taxon>
        <taxon>Paracoccus</taxon>
    </lineage>
</organism>
<name>A0ABV7IE80_9RHOB</name>
<gene>
    <name evidence="1" type="ORF">ACFOD7_12480</name>
</gene>
<evidence type="ECO:0000313" key="2">
    <source>
        <dbReference type="Proteomes" id="UP001595557"/>
    </source>
</evidence>
<protein>
    <submittedName>
        <fullName evidence="1">Uncharacterized protein</fullName>
    </submittedName>
</protein>
<sequence length="51" mass="5543">MIVSNRSADPVGQVLGLHVIAGPDGQEARLVDHRPWSLRFSISTSWTSARA</sequence>
<evidence type="ECO:0000313" key="1">
    <source>
        <dbReference type="EMBL" id="MFC3168865.1"/>
    </source>
</evidence>